<dbReference type="AlphaFoldDB" id="A0A8S1XGV9"/>
<gene>
    <name evidence="1" type="ORF">PPENT_87.1.T1250001</name>
</gene>
<keyword evidence="2" id="KW-1185">Reference proteome</keyword>
<organism evidence="1 2">
    <name type="scientific">Paramecium pentaurelia</name>
    <dbReference type="NCBI Taxonomy" id="43138"/>
    <lineage>
        <taxon>Eukaryota</taxon>
        <taxon>Sar</taxon>
        <taxon>Alveolata</taxon>
        <taxon>Ciliophora</taxon>
        <taxon>Intramacronucleata</taxon>
        <taxon>Oligohymenophorea</taxon>
        <taxon>Peniculida</taxon>
        <taxon>Parameciidae</taxon>
        <taxon>Paramecium</taxon>
    </lineage>
</organism>
<evidence type="ECO:0000313" key="2">
    <source>
        <dbReference type="Proteomes" id="UP000689195"/>
    </source>
</evidence>
<evidence type="ECO:0000313" key="1">
    <source>
        <dbReference type="EMBL" id="CAD8200530.1"/>
    </source>
</evidence>
<dbReference type="Proteomes" id="UP000689195">
    <property type="component" value="Unassembled WGS sequence"/>
</dbReference>
<sequence>MSQQFNKLRFWNKETGEKIYSYQLPYNNNISFFKDDKQFLVAGISIKIWKYSENKIVIFTTYRPHGNINELLLFDNEQFLVYIINQYLKMNPLSICNLNQIIPRLKKQATKNGYRMVLRFLLIMCI</sequence>
<name>A0A8S1XGV9_9CILI</name>
<accession>A0A8S1XGV9</accession>
<protein>
    <submittedName>
        <fullName evidence="1">Uncharacterized protein</fullName>
    </submittedName>
</protein>
<proteinExistence type="predicted"/>
<dbReference type="EMBL" id="CAJJDO010000125">
    <property type="protein sequence ID" value="CAD8200530.1"/>
    <property type="molecule type" value="Genomic_DNA"/>
</dbReference>
<reference evidence="1" key="1">
    <citation type="submission" date="2021-01" db="EMBL/GenBank/DDBJ databases">
        <authorList>
            <consortium name="Genoscope - CEA"/>
            <person name="William W."/>
        </authorList>
    </citation>
    <scope>NUCLEOTIDE SEQUENCE</scope>
</reference>
<comment type="caution">
    <text evidence="1">The sequence shown here is derived from an EMBL/GenBank/DDBJ whole genome shotgun (WGS) entry which is preliminary data.</text>
</comment>